<dbReference type="SUPFAM" id="SSF55957">
    <property type="entry name" value="Phosphoglucomutase, C-terminal domain"/>
    <property type="match status" value="1"/>
</dbReference>
<feature type="domain" description="Alpha-D-phosphohexomutase C-terminal" evidence="8">
    <location>
        <begin position="379"/>
        <end position="448"/>
    </location>
</feature>
<organism evidence="12 13">
    <name type="scientific">Anaerohalosphaera lusitana</name>
    <dbReference type="NCBI Taxonomy" id="1936003"/>
    <lineage>
        <taxon>Bacteria</taxon>
        <taxon>Pseudomonadati</taxon>
        <taxon>Planctomycetota</taxon>
        <taxon>Phycisphaerae</taxon>
        <taxon>Sedimentisphaerales</taxon>
        <taxon>Anaerohalosphaeraceae</taxon>
        <taxon>Anaerohalosphaera</taxon>
    </lineage>
</organism>
<evidence type="ECO:0000256" key="3">
    <source>
        <dbReference type="ARBA" id="ARBA00022553"/>
    </source>
</evidence>
<dbReference type="InterPro" id="IPR016055">
    <property type="entry name" value="A-D-PHexomutase_a/b/a-I/II/III"/>
</dbReference>
<accession>A0A1U9NHL7</accession>
<dbReference type="Pfam" id="PF00408">
    <property type="entry name" value="PGM_PMM_IV"/>
    <property type="match status" value="1"/>
</dbReference>
<dbReference type="CDD" id="cd03089">
    <property type="entry name" value="PMM_PGM"/>
    <property type="match status" value="1"/>
</dbReference>
<feature type="domain" description="Alpha-D-phosphohexomutase alpha/beta/alpha" evidence="10">
    <location>
        <begin position="162"/>
        <end position="260"/>
    </location>
</feature>
<dbReference type="Pfam" id="PF02878">
    <property type="entry name" value="PGM_PMM_I"/>
    <property type="match status" value="1"/>
</dbReference>
<dbReference type="InterPro" id="IPR005845">
    <property type="entry name" value="A-D-PHexomutase_a/b/a-II"/>
</dbReference>
<dbReference type="InterPro" id="IPR005844">
    <property type="entry name" value="A-D-PHexomutase_a/b/a-I"/>
</dbReference>
<dbReference type="PROSITE" id="PS00710">
    <property type="entry name" value="PGM_PMM"/>
    <property type="match status" value="1"/>
</dbReference>
<dbReference type="AlphaFoldDB" id="A0A1U9NHL7"/>
<evidence type="ECO:0000256" key="4">
    <source>
        <dbReference type="ARBA" id="ARBA00022723"/>
    </source>
</evidence>
<dbReference type="InterPro" id="IPR005841">
    <property type="entry name" value="Alpha-D-phosphohexomutase_SF"/>
</dbReference>
<dbReference type="EMBL" id="CP019791">
    <property type="protein sequence ID" value="AQT67100.1"/>
    <property type="molecule type" value="Genomic_DNA"/>
</dbReference>
<dbReference type="GO" id="GO:0005975">
    <property type="term" value="P:carbohydrate metabolic process"/>
    <property type="evidence" value="ECO:0007669"/>
    <property type="project" value="InterPro"/>
</dbReference>
<evidence type="ECO:0000259" key="8">
    <source>
        <dbReference type="Pfam" id="PF00408"/>
    </source>
</evidence>
<dbReference type="SUPFAM" id="SSF53738">
    <property type="entry name" value="Phosphoglucomutase, first 3 domains"/>
    <property type="match status" value="3"/>
</dbReference>
<feature type="domain" description="Alpha-D-phosphohexomutase alpha/beta/alpha" evidence="11">
    <location>
        <begin position="267"/>
        <end position="373"/>
    </location>
</feature>
<evidence type="ECO:0000313" key="12">
    <source>
        <dbReference type="EMBL" id="AQT67100.1"/>
    </source>
</evidence>
<evidence type="ECO:0000259" key="9">
    <source>
        <dbReference type="Pfam" id="PF02878"/>
    </source>
</evidence>
<dbReference type="Pfam" id="PF02880">
    <property type="entry name" value="PGM_PMM_III"/>
    <property type="match status" value="1"/>
</dbReference>
<dbReference type="PRINTS" id="PR00509">
    <property type="entry name" value="PGMPMM"/>
</dbReference>
<dbReference type="InterPro" id="IPR016066">
    <property type="entry name" value="A-D-PHexomutase_CS"/>
</dbReference>
<protein>
    <submittedName>
        <fullName evidence="12">Phosphomannomutase/phosphoglucomutase</fullName>
        <ecNumber evidence="12">5.4.2.2</ecNumber>
    </submittedName>
</protein>
<evidence type="ECO:0000256" key="6">
    <source>
        <dbReference type="ARBA" id="ARBA00023235"/>
    </source>
</evidence>
<evidence type="ECO:0000313" key="13">
    <source>
        <dbReference type="Proteomes" id="UP000189674"/>
    </source>
</evidence>
<comment type="cofactor">
    <cofactor evidence="1">
        <name>Mg(2+)</name>
        <dbReference type="ChEBI" id="CHEBI:18420"/>
    </cofactor>
</comment>
<gene>
    <name evidence="12" type="primary">algC</name>
    <name evidence="12" type="ORF">STSP2_00240</name>
</gene>
<dbReference type="PANTHER" id="PTHR43771:SF1">
    <property type="entry name" value="PHOSPHOMANNOMUTASE"/>
    <property type="match status" value="1"/>
</dbReference>
<evidence type="ECO:0000256" key="1">
    <source>
        <dbReference type="ARBA" id="ARBA00001946"/>
    </source>
</evidence>
<dbReference type="Gene3D" id="3.40.120.10">
    <property type="entry name" value="Alpha-D-Glucose-1,6-Bisphosphate, subunit A, domain 3"/>
    <property type="match status" value="3"/>
</dbReference>
<evidence type="ECO:0000259" key="11">
    <source>
        <dbReference type="Pfam" id="PF02880"/>
    </source>
</evidence>
<evidence type="ECO:0000256" key="5">
    <source>
        <dbReference type="ARBA" id="ARBA00022842"/>
    </source>
</evidence>
<keyword evidence="13" id="KW-1185">Reference proteome</keyword>
<reference evidence="13" key="1">
    <citation type="submission" date="2017-02" db="EMBL/GenBank/DDBJ databases">
        <title>Comparative genomics and description of representatives of a novel lineage of planctomycetes thriving in anoxic sediments.</title>
        <authorList>
            <person name="Spring S."/>
            <person name="Bunk B."/>
            <person name="Sproer C."/>
        </authorList>
    </citation>
    <scope>NUCLEOTIDE SEQUENCE [LARGE SCALE GENOMIC DNA]</scope>
    <source>
        <strain evidence="13">ST-NAGAB-D1</strain>
    </source>
</reference>
<evidence type="ECO:0000256" key="7">
    <source>
        <dbReference type="RuleBase" id="RU004326"/>
    </source>
</evidence>
<dbReference type="KEGG" id="alus:STSP2_00240"/>
<dbReference type="InterPro" id="IPR005843">
    <property type="entry name" value="A-D-PHexomutase_C"/>
</dbReference>
<dbReference type="OrthoDB" id="9806956at2"/>
<dbReference type="GO" id="GO:0000287">
    <property type="term" value="F:magnesium ion binding"/>
    <property type="evidence" value="ECO:0007669"/>
    <property type="project" value="InterPro"/>
</dbReference>
<proteinExistence type="inferred from homology"/>
<dbReference type="Pfam" id="PF02879">
    <property type="entry name" value="PGM_PMM_II"/>
    <property type="match status" value="1"/>
</dbReference>
<keyword evidence="5 7" id="KW-0460">Magnesium</keyword>
<dbReference type="EC" id="5.4.2.2" evidence="12"/>
<dbReference type="Gene3D" id="3.30.310.50">
    <property type="entry name" value="Alpha-D-phosphohexomutase, C-terminal domain"/>
    <property type="match status" value="1"/>
</dbReference>
<feature type="domain" description="Alpha-D-phosphohexomutase alpha/beta/alpha" evidence="9">
    <location>
        <begin position="5"/>
        <end position="140"/>
    </location>
</feature>
<keyword evidence="4 7" id="KW-0479">Metal-binding</keyword>
<dbReference type="STRING" id="1936003.STSP2_00240"/>
<dbReference type="Proteomes" id="UP000189674">
    <property type="component" value="Chromosome"/>
</dbReference>
<dbReference type="PANTHER" id="PTHR43771">
    <property type="entry name" value="PHOSPHOMANNOMUTASE"/>
    <property type="match status" value="1"/>
</dbReference>
<evidence type="ECO:0000259" key="10">
    <source>
        <dbReference type="Pfam" id="PF02879"/>
    </source>
</evidence>
<name>A0A1U9NHL7_9BACT</name>
<evidence type="ECO:0000256" key="2">
    <source>
        <dbReference type="ARBA" id="ARBA00010231"/>
    </source>
</evidence>
<keyword evidence="3" id="KW-0597">Phosphoprotein</keyword>
<dbReference type="RefSeq" id="WP_146659062.1">
    <property type="nucleotide sequence ID" value="NZ_CP019791.1"/>
</dbReference>
<dbReference type="InterPro" id="IPR036900">
    <property type="entry name" value="A-D-PHexomutase_C_sf"/>
</dbReference>
<keyword evidence="6 12" id="KW-0413">Isomerase</keyword>
<sequence length="458" mass="50569">MDPSIFKAYDIRGLYPEQLDEESAWKIGYGTAQFLRSLLRGYERGMANAQSLCVGHDMRKHSPVLVDALIRGMNATGANVIDIGMIDTPQMYFAINHLGTCGGVQVTASHNPAQYNGFKISGLEAKPIGGDTGLKDIKHIATALLHTKGRLDGSVEKCTLWDAYRQHVLKFLNPKVKGLKIAVDASNGMAGKSVPELFGDVPVDILPINFKHDGTFKHEPNPLVEANLAELKQTVVENGCDCGICFDGDADRLIMVDEKGQTIGCDLLTALMVPYFLERNPGSAIVYDLRSSHVVQEEIIKHGGTPRRERVGHAFMKKTLRDSHAVFGGELSGHFYYKDNFYADSGMITLVHVLNILGTSDKKISELIDPLRRYYSSGEINFEVEDKAAAMKELAKVYASGKIDDLDGITIQFKDWWFNCRPSNTEPLLRLNVEASTDEQLDKVLTDIEGILGKPVAH</sequence>
<dbReference type="GO" id="GO:0004614">
    <property type="term" value="F:phosphoglucomutase activity"/>
    <property type="evidence" value="ECO:0007669"/>
    <property type="project" value="UniProtKB-EC"/>
</dbReference>
<dbReference type="InterPro" id="IPR005846">
    <property type="entry name" value="A-D-PHexomutase_a/b/a-III"/>
</dbReference>
<comment type="similarity">
    <text evidence="2 7">Belongs to the phosphohexose mutase family.</text>
</comment>